<protein>
    <submittedName>
        <fullName evidence="6">LysR family transcriptional regulator</fullName>
    </submittedName>
</protein>
<evidence type="ECO:0000256" key="4">
    <source>
        <dbReference type="ARBA" id="ARBA00023163"/>
    </source>
</evidence>
<dbReference type="Proteomes" id="UP000036700">
    <property type="component" value="Chromosome"/>
</dbReference>
<dbReference type="AlphaFoldDB" id="A0A0G3EXP8"/>
<dbReference type="KEGG" id="ptx:ABW99_20145"/>
<dbReference type="GO" id="GO:0006351">
    <property type="term" value="P:DNA-templated transcription"/>
    <property type="evidence" value="ECO:0007669"/>
    <property type="project" value="TreeGrafter"/>
</dbReference>
<dbReference type="EMBL" id="CP011568">
    <property type="protein sequence ID" value="AKJ70177.1"/>
    <property type="molecule type" value="Genomic_DNA"/>
</dbReference>
<dbReference type="InterPro" id="IPR036388">
    <property type="entry name" value="WH-like_DNA-bd_sf"/>
</dbReference>
<dbReference type="Pfam" id="PF03466">
    <property type="entry name" value="LysR_substrate"/>
    <property type="match status" value="1"/>
</dbReference>
<keyword evidence="2" id="KW-0805">Transcription regulation</keyword>
<comment type="similarity">
    <text evidence="1">Belongs to the LysR transcriptional regulatory family.</text>
</comment>
<feature type="domain" description="HTH lysR-type" evidence="5">
    <location>
        <begin position="8"/>
        <end position="60"/>
    </location>
</feature>
<evidence type="ECO:0000313" key="7">
    <source>
        <dbReference type="Proteomes" id="UP000036700"/>
    </source>
</evidence>
<keyword evidence="4" id="KW-0804">Transcription</keyword>
<keyword evidence="3" id="KW-0238">DNA-binding</keyword>
<evidence type="ECO:0000256" key="1">
    <source>
        <dbReference type="ARBA" id="ARBA00009437"/>
    </source>
</evidence>
<dbReference type="Gene3D" id="1.10.10.10">
    <property type="entry name" value="Winged helix-like DNA-binding domain superfamily/Winged helix DNA-binding domain"/>
    <property type="match status" value="1"/>
</dbReference>
<evidence type="ECO:0000313" key="6">
    <source>
        <dbReference type="EMBL" id="AKJ70177.1"/>
    </source>
</evidence>
<dbReference type="PANTHER" id="PTHR30537:SF5">
    <property type="entry name" value="HTH-TYPE TRANSCRIPTIONAL ACTIVATOR TTDR-RELATED"/>
    <property type="match status" value="1"/>
</dbReference>
<dbReference type="InterPro" id="IPR058163">
    <property type="entry name" value="LysR-type_TF_proteobact-type"/>
</dbReference>
<dbReference type="InterPro" id="IPR000847">
    <property type="entry name" value="LysR_HTH_N"/>
</dbReference>
<dbReference type="RefSeq" id="WP_047216110.1">
    <property type="nucleotide sequence ID" value="NZ_CP011568.3"/>
</dbReference>
<name>A0A0G3EXP8_9BURK</name>
<dbReference type="SUPFAM" id="SSF46785">
    <property type="entry name" value="Winged helix' DNA-binding domain"/>
    <property type="match status" value="1"/>
</dbReference>
<evidence type="ECO:0000256" key="2">
    <source>
        <dbReference type="ARBA" id="ARBA00023015"/>
    </source>
</evidence>
<dbReference type="PROSITE" id="PS50931">
    <property type="entry name" value="HTH_LYSR"/>
    <property type="match status" value="1"/>
</dbReference>
<proteinExistence type="inferred from homology"/>
<dbReference type="GO" id="GO:0003700">
    <property type="term" value="F:DNA-binding transcription factor activity"/>
    <property type="evidence" value="ECO:0007669"/>
    <property type="project" value="InterPro"/>
</dbReference>
<dbReference type="InterPro" id="IPR005119">
    <property type="entry name" value="LysR_subst-bd"/>
</dbReference>
<dbReference type="Gene3D" id="3.40.190.290">
    <property type="match status" value="1"/>
</dbReference>
<dbReference type="InterPro" id="IPR036390">
    <property type="entry name" value="WH_DNA-bd_sf"/>
</dbReference>
<evidence type="ECO:0000256" key="3">
    <source>
        <dbReference type="ARBA" id="ARBA00023125"/>
    </source>
</evidence>
<dbReference type="GO" id="GO:0043565">
    <property type="term" value="F:sequence-specific DNA binding"/>
    <property type="evidence" value="ECO:0007669"/>
    <property type="project" value="TreeGrafter"/>
</dbReference>
<keyword evidence="7" id="KW-1185">Reference proteome</keyword>
<dbReference type="Pfam" id="PF00126">
    <property type="entry name" value="HTH_1"/>
    <property type="match status" value="1"/>
</dbReference>
<sequence length="301" mass="33156">MLDRFVSMAVFICVADKRSFTAAADVFGISATMVGKHIRTLEARVGAKLINRTTRQQSLTEVGRLYYDRCKQLLADADAADACAEDLRAAPRGVLKIHAPVSFGSQRLAPALADYLRRYPEVSVDLALTDRAVDLIEEGYEAAIRIGALPDSSLVARALKPYRMWLCASPAYLSESGTPRTAQDLAGHNCLGFAYWHKKDTWRLRKSGQTEHVRVRGRLNVNHGHALRTAAVAGLGIIMQPEVLVEDEIAAGRLIRLLPDYELPSRPMHVVYPADRRPTAKLQTFIEFVVGAFGEDRAASG</sequence>
<dbReference type="FunFam" id="3.40.190.290:FF:000001">
    <property type="entry name" value="Transcriptional regulator, LysR family"/>
    <property type="match status" value="1"/>
</dbReference>
<dbReference type="PANTHER" id="PTHR30537">
    <property type="entry name" value="HTH-TYPE TRANSCRIPTIONAL REGULATOR"/>
    <property type="match status" value="1"/>
</dbReference>
<accession>A0A0G3EXP8</accession>
<organism evidence="6 7">
    <name type="scientific">Pandoraea thiooxydans</name>
    <dbReference type="NCBI Taxonomy" id="445709"/>
    <lineage>
        <taxon>Bacteria</taxon>
        <taxon>Pseudomonadati</taxon>
        <taxon>Pseudomonadota</taxon>
        <taxon>Betaproteobacteria</taxon>
        <taxon>Burkholderiales</taxon>
        <taxon>Burkholderiaceae</taxon>
        <taxon>Pandoraea</taxon>
    </lineage>
</organism>
<dbReference type="PATRIC" id="fig|445709.3.peg.4224"/>
<evidence type="ECO:0000259" key="5">
    <source>
        <dbReference type="PROSITE" id="PS50931"/>
    </source>
</evidence>
<dbReference type="SUPFAM" id="SSF53850">
    <property type="entry name" value="Periplasmic binding protein-like II"/>
    <property type="match status" value="1"/>
</dbReference>
<dbReference type="STRING" id="445709.ABW99_20145"/>
<dbReference type="CDD" id="cd08477">
    <property type="entry name" value="PBP2_CrgA_like_8"/>
    <property type="match status" value="1"/>
</dbReference>
<gene>
    <name evidence="6" type="ORF">ABW99_20145</name>
</gene>
<dbReference type="FunFam" id="1.10.10.10:FF:000001">
    <property type="entry name" value="LysR family transcriptional regulator"/>
    <property type="match status" value="1"/>
</dbReference>
<reference evidence="7" key="1">
    <citation type="submission" date="2015-06" db="EMBL/GenBank/DDBJ databases">
        <authorList>
            <person name="Lim Y.L."/>
            <person name="Ee R."/>
            <person name="Yong D."/>
            <person name="How K.Y."/>
            <person name="Yin W.F."/>
            <person name="Chan K.G."/>
        </authorList>
    </citation>
    <scope>NUCLEOTIDE SEQUENCE [LARGE SCALE GENOMIC DNA]</scope>
    <source>
        <strain evidence="7">DSM 25325</strain>
    </source>
</reference>